<feature type="domain" description="Protein kinase" evidence="10">
    <location>
        <begin position="172"/>
        <end position="476"/>
    </location>
</feature>
<dbReference type="AlphaFoldDB" id="A0A517ZF12"/>
<keyword evidence="3 11" id="KW-0808">Transferase</keyword>
<evidence type="ECO:0000256" key="6">
    <source>
        <dbReference type="ARBA" id="ARBA00022840"/>
    </source>
</evidence>
<evidence type="ECO:0000256" key="2">
    <source>
        <dbReference type="ARBA" id="ARBA00012513"/>
    </source>
</evidence>
<dbReference type="InterPro" id="IPR008271">
    <property type="entry name" value="Ser/Thr_kinase_AS"/>
</dbReference>
<dbReference type="PANTHER" id="PTHR43671">
    <property type="entry name" value="SERINE/THREONINE-PROTEIN KINASE NEK"/>
    <property type="match status" value="1"/>
</dbReference>
<evidence type="ECO:0000256" key="5">
    <source>
        <dbReference type="ARBA" id="ARBA00022777"/>
    </source>
</evidence>
<evidence type="ECO:0000259" key="10">
    <source>
        <dbReference type="PROSITE" id="PS50011"/>
    </source>
</evidence>
<dbReference type="CDD" id="cd14014">
    <property type="entry name" value="STKc_PknB_like"/>
    <property type="match status" value="1"/>
</dbReference>
<accession>A0A517ZF12</accession>
<dbReference type="GO" id="GO:0004674">
    <property type="term" value="F:protein serine/threonine kinase activity"/>
    <property type="evidence" value="ECO:0007669"/>
    <property type="project" value="UniProtKB-EC"/>
</dbReference>
<evidence type="ECO:0000256" key="3">
    <source>
        <dbReference type="ARBA" id="ARBA00022679"/>
    </source>
</evidence>
<dbReference type="InterPro" id="IPR050660">
    <property type="entry name" value="NEK_Ser/Thr_kinase"/>
</dbReference>
<dbReference type="EMBL" id="CP036275">
    <property type="protein sequence ID" value="QDU41080.1"/>
    <property type="molecule type" value="Genomic_DNA"/>
</dbReference>
<protein>
    <recommendedName>
        <fullName evidence="2">non-specific serine/threonine protein kinase</fullName>
        <ecNumber evidence="2">2.7.11.1</ecNumber>
    </recommendedName>
</protein>
<dbReference type="Gene3D" id="1.10.510.10">
    <property type="entry name" value="Transferase(Phosphotransferase) domain 1"/>
    <property type="match status" value="2"/>
</dbReference>
<feature type="transmembrane region" description="Helical" evidence="9">
    <location>
        <begin position="542"/>
        <end position="564"/>
    </location>
</feature>
<comment type="similarity">
    <text evidence="1">Belongs to the protein kinase superfamily. NEK Ser/Thr protein kinase family. NIMA subfamily.</text>
</comment>
<evidence type="ECO:0000256" key="9">
    <source>
        <dbReference type="SAM" id="Phobius"/>
    </source>
</evidence>
<keyword evidence="9" id="KW-0812">Transmembrane</keyword>
<dbReference type="EC" id="2.7.11.1" evidence="2"/>
<feature type="transmembrane region" description="Helical" evidence="9">
    <location>
        <begin position="501"/>
        <end position="522"/>
    </location>
</feature>
<dbReference type="PROSITE" id="PS00107">
    <property type="entry name" value="PROTEIN_KINASE_ATP"/>
    <property type="match status" value="1"/>
</dbReference>
<evidence type="ECO:0000313" key="11">
    <source>
        <dbReference type="EMBL" id="QDU41080.1"/>
    </source>
</evidence>
<evidence type="ECO:0000313" key="12">
    <source>
        <dbReference type="Proteomes" id="UP000320496"/>
    </source>
</evidence>
<feature type="transmembrane region" description="Helical" evidence="9">
    <location>
        <begin position="628"/>
        <end position="649"/>
    </location>
</feature>
<dbReference type="InterPro" id="IPR017441">
    <property type="entry name" value="Protein_kinase_ATP_BS"/>
</dbReference>
<dbReference type="SMART" id="SM00220">
    <property type="entry name" value="S_TKc"/>
    <property type="match status" value="1"/>
</dbReference>
<evidence type="ECO:0000256" key="7">
    <source>
        <dbReference type="PROSITE-ProRule" id="PRU10141"/>
    </source>
</evidence>
<sequence>MQPHKPSQLEPAVDTHAPGLGDADTASALAQYIEQFINAWEEDAEQAPVLSQFLPADEELRRLTLVELIKVDLEYRWLQRDLPKRLTEYIADHPELQSQAVPPDLIYEEFHIRRQCGLAIDPEEYLTDFPEHADSLRQLLGLQNEYKSTLITRPETSMALDQIEAGETIDDFHLILPLGRGAFARVFLARQKSMQRLVAVKISADHGTEPQTLAQLDHDYIVRVFDQRQVEEGDLRLLYMQYLPGGTLQSVADRVREVPESERTGQLLLDAIDATLEQRGEIRPSDSSIRRQLASMNWTDTVAWLGSRLAAALEYAHRRQVLHRDIKPANVLLTSEGVPKLGDFNISFSEEVSGTTAAAYFGGSMAYMSPEQLEACLPGTGRTPDQLDGRSDIYALGVMLWELLTGRRPFDDSVNAGWANAVDTMLQSRQRGVPPEVIAQLPKDCPAALRRVLLRCLEADRDHRWSDGGLLRQQFELCLDEHARELVDPPPDSLRLRLRAYAVPVVVVLNLIPNALAAIFNYQYNRRQIVEQLQDATRKFDMIQGIINGIAFPLGIALVGWLAWRSVRGLRQLARSGHCPPDDVPAIRRDVLRLGGRTAMICLAEWIIAGIAYPISIHYAAGSMPPSAYLHFIGSLVICGLVATAYPFFGVTSYAVRSIYPAMLQTCPGGPADARELQRLDQRLSWYLVIAASVPLLAISGLSLVRPAGSVDAHLQFVEQAVCLGGIAGFGLAYRFFRQLQTDIAALLRIVASHRRDAPLDAGT</sequence>
<feature type="binding site" evidence="7">
    <location>
        <position position="201"/>
    </location>
    <ligand>
        <name>ATP</name>
        <dbReference type="ChEBI" id="CHEBI:30616"/>
    </ligand>
</feature>
<reference evidence="11 12" key="1">
    <citation type="submission" date="2019-02" db="EMBL/GenBank/DDBJ databases">
        <title>Deep-cultivation of Planctomycetes and their phenomic and genomic characterization uncovers novel biology.</title>
        <authorList>
            <person name="Wiegand S."/>
            <person name="Jogler M."/>
            <person name="Boedeker C."/>
            <person name="Pinto D."/>
            <person name="Vollmers J."/>
            <person name="Rivas-Marin E."/>
            <person name="Kohn T."/>
            <person name="Peeters S.H."/>
            <person name="Heuer A."/>
            <person name="Rast P."/>
            <person name="Oberbeckmann S."/>
            <person name="Bunk B."/>
            <person name="Jeske O."/>
            <person name="Meyerdierks A."/>
            <person name="Storesund J.E."/>
            <person name="Kallscheuer N."/>
            <person name="Luecker S."/>
            <person name="Lage O.M."/>
            <person name="Pohl T."/>
            <person name="Merkel B.J."/>
            <person name="Hornburger P."/>
            <person name="Mueller R.-W."/>
            <person name="Bruemmer F."/>
            <person name="Labrenz M."/>
            <person name="Spormann A.M."/>
            <person name="Op den Camp H."/>
            <person name="Overmann J."/>
            <person name="Amann R."/>
            <person name="Jetten M.S.M."/>
            <person name="Mascher T."/>
            <person name="Medema M.H."/>
            <person name="Devos D.P."/>
            <person name="Kaster A.-K."/>
            <person name="Ovreas L."/>
            <person name="Rohde M."/>
            <person name="Galperin M.Y."/>
            <person name="Jogler C."/>
        </authorList>
    </citation>
    <scope>NUCLEOTIDE SEQUENCE [LARGE SCALE GENOMIC DNA]</scope>
    <source>
        <strain evidence="11 12">Mal4</strain>
    </source>
</reference>
<organism evidence="11 12">
    <name type="scientific">Maioricimonas rarisocia</name>
    <dbReference type="NCBI Taxonomy" id="2528026"/>
    <lineage>
        <taxon>Bacteria</taxon>
        <taxon>Pseudomonadati</taxon>
        <taxon>Planctomycetota</taxon>
        <taxon>Planctomycetia</taxon>
        <taxon>Planctomycetales</taxon>
        <taxon>Planctomycetaceae</taxon>
        <taxon>Maioricimonas</taxon>
    </lineage>
</organism>
<keyword evidence="4 7" id="KW-0547">Nucleotide-binding</keyword>
<keyword evidence="9" id="KW-1133">Transmembrane helix</keyword>
<dbReference type="PROSITE" id="PS50011">
    <property type="entry name" value="PROTEIN_KINASE_DOM"/>
    <property type="match status" value="1"/>
</dbReference>
<keyword evidence="9" id="KW-0472">Membrane</keyword>
<dbReference type="RefSeq" id="WP_145372300.1">
    <property type="nucleotide sequence ID" value="NZ_CP036275.1"/>
</dbReference>
<dbReference type="SUPFAM" id="SSF56112">
    <property type="entry name" value="Protein kinase-like (PK-like)"/>
    <property type="match status" value="1"/>
</dbReference>
<feature type="transmembrane region" description="Helical" evidence="9">
    <location>
        <begin position="684"/>
        <end position="705"/>
    </location>
</feature>
<evidence type="ECO:0000256" key="8">
    <source>
        <dbReference type="SAM" id="MobiDB-lite"/>
    </source>
</evidence>
<feature type="region of interest" description="Disordered" evidence="8">
    <location>
        <begin position="1"/>
        <end position="21"/>
    </location>
</feature>
<keyword evidence="6 7" id="KW-0067">ATP-binding</keyword>
<dbReference type="KEGG" id="mri:Mal4_54450"/>
<dbReference type="InterPro" id="IPR011009">
    <property type="entry name" value="Kinase-like_dom_sf"/>
</dbReference>
<dbReference type="Proteomes" id="UP000320496">
    <property type="component" value="Chromosome"/>
</dbReference>
<dbReference type="Pfam" id="PF00069">
    <property type="entry name" value="Pkinase"/>
    <property type="match status" value="1"/>
</dbReference>
<evidence type="ECO:0000256" key="4">
    <source>
        <dbReference type="ARBA" id="ARBA00022741"/>
    </source>
</evidence>
<gene>
    <name evidence="11" type="primary">prkC_26</name>
    <name evidence="11" type="ORF">Mal4_54450</name>
</gene>
<feature type="transmembrane region" description="Helical" evidence="9">
    <location>
        <begin position="717"/>
        <end position="737"/>
    </location>
</feature>
<proteinExistence type="inferred from homology"/>
<dbReference type="InterPro" id="IPR000719">
    <property type="entry name" value="Prot_kinase_dom"/>
</dbReference>
<dbReference type="PANTHER" id="PTHR43671:SF13">
    <property type="entry name" value="SERINE_THREONINE-PROTEIN KINASE NEK2"/>
    <property type="match status" value="1"/>
</dbReference>
<dbReference type="PROSITE" id="PS00108">
    <property type="entry name" value="PROTEIN_KINASE_ST"/>
    <property type="match status" value="1"/>
</dbReference>
<dbReference type="GO" id="GO:0005524">
    <property type="term" value="F:ATP binding"/>
    <property type="evidence" value="ECO:0007669"/>
    <property type="project" value="UniProtKB-UniRule"/>
</dbReference>
<dbReference type="OrthoDB" id="6111975at2"/>
<name>A0A517ZF12_9PLAN</name>
<keyword evidence="5 11" id="KW-0418">Kinase</keyword>
<keyword evidence="12" id="KW-1185">Reference proteome</keyword>
<evidence type="ECO:0000256" key="1">
    <source>
        <dbReference type="ARBA" id="ARBA00010886"/>
    </source>
</evidence>